<dbReference type="PROSITE" id="PS51186">
    <property type="entry name" value="GNAT"/>
    <property type="match status" value="1"/>
</dbReference>
<dbReference type="InterPro" id="IPR000182">
    <property type="entry name" value="GNAT_dom"/>
</dbReference>
<comment type="similarity">
    <text evidence="1">Belongs to the acetyltransferase family. GNA1 subfamily.</text>
</comment>
<dbReference type="Gene3D" id="3.40.630.30">
    <property type="match status" value="1"/>
</dbReference>
<dbReference type="PANTHER" id="PTHR13355">
    <property type="entry name" value="GLUCOSAMINE 6-PHOSPHATE N-ACETYLTRANSFERASE"/>
    <property type="match status" value="1"/>
</dbReference>
<dbReference type="Proteomes" id="UP000557566">
    <property type="component" value="Unassembled WGS sequence"/>
</dbReference>
<keyword evidence="1" id="KW-0808">Transferase</keyword>
<feature type="domain" description="N-acetyltransferase" evidence="2">
    <location>
        <begin position="25"/>
        <end position="178"/>
    </location>
</feature>
<dbReference type="CDD" id="cd04301">
    <property type="entry name" value="NAT_SF"/>
    <property type="match status" value="1"/>
</dbReference>
<dbReference type="GO" id="GO:0004343">
    <property type="term" value="F:glucosamine 6-phosphate N-acetyltransferase activity"/>
    <property type="evidence" value="ECO:0007669"/>
    <property type="project" value="UniProtKB-UniRule"/>
</dbReference>
<comment type="caution">
    <text evidence="3">The sequence shown here is derived from an EMBL/GenBank/DDBJ whole genome shotgun (WGS) entry which is preliminary data.</text>
</comment>
<keyword evidence="4" id="KW-1185">Reference proteome</keyword>
<dbReference type="UniPathway" id="UPA00113">
    <property type="reaction ID" value="UER00529"/>
</dbReference>
<organism evidence="3 4">
    <name type="scientific">Ophiocordyceps sinensis</name>
    <dbReference type="NCBI Taxonomy" id="72228"/>
    <lineage>
        <taxon>Eukaryota</taxon>
        <taxon>Fungi</taxon>
        <taxon>Dikarya</taxon>
        <taxon>Ascomycota</taxon>
        <taxon>Pezizomycotina</taxon>
        <taxon>Sordariomycetes</taxon>
        <taxon>Hypocreomycetidae</taxon>
        <taxon>Hypocreales</taxon>
        <taxon>Ophiocordycipitaceae</taxon>
        <taxon>Ophiocordyceps</taxon>
    </lineage>
</organism>
<dbReference type="Pfam" id="PF00583">
    <property type="entry name" value="Acetyltransf_1"/>
    <property type="match status" value="1"/>
</dbReference>
<evidence type="ECO:0000313" key="4">
    <source>
        <dbReference type="Proteomes" id="UP000557566"/>
    </source>
</evidence>
<dbReference type="EMBL" id="JAAVMX010000004">
    <property type="protein sequence ID" value="KAF4509395.1"/>
    <property type="molecule type" value="Genomic_DNA"/>
</dbReference>
<reference evidence="3 4" key="1">
    <citation type="journal article" date="2020" name="Genome Biol. Evol.">
        <title>A new high-quality draft genome assembly of the Chinese cordyceps Ophiocordyceps sinensis.</title>
        <authorList>
            <person name="Shu R."/>
            <person name="Zhang J."/>
            <person name="Meng Q."/>
            <person name="Zhang H."/>
            <person name="Zhou G."/>
            <person name="Li M."/>
            <person name="Wu P."/>
            <person name="Zhao Y."/>
            <person name="Chen C."/>
            <person name="Qin Q."/>
        </authorList>
    </citation>
    <scope>NUCLEOTIDE SEQUENCE [LARGE SCALE GENOMIC DNA]</scope>
    <source>
        <strain evidence="3 4">IOZ07</strain>
    </source>
</reference>
<name>A0A8H4PRZ4_9HYPO</name>
<dbReference type="SUPFAM" id="SSF55729">
    <property type="entry name" value="Acyl-CoA N-acyltransferases (Nat)"/>
    <property type="match status" value="1"/>
</dbReference>
<dbReference type="EC" id="2.3.1.4" evidence="1"/>
<evidence type="ECO:0000313" key="3">
    <source>
        <dbReference type="EMBL" id="KAF4509395.1"/>
    </source>
</evidence>
<dbReference type="GO" id="GO:0006048">
    <property type="term" value="P:UDP-N-acetylglucosamine biosynthetic process"/>
    <property type="evidence" value="ECO:0007669"/>
    <property type="project" value="UniProtKB-UniRule"/>
</dbReference>
<dbReference type="InterPro" id="IPR016181">
    <property type="entry name" value="Acyl_CoA_acyltransferase"/>
</dbReference>
<comment type="pathway">
    <text evidence="1">Nucleotide-sugar biosynthesis; UDP-N-acetyl-alpha-D-glucosamine biosynthesis; N-acetyl-alpha-D-glucosamine 1-phosphate from alpha-D-glucosamine 6-phosphate (route I): step 1/2.</text>
</comment>
<evidence type="ECO:0000259" key="2">
    <source>
        <dbReference type="PROSITE" id="PS51186"/>
    </source>
</evidence>
<dbReference type="InterPro" id="IPR039143">
    <property type="entry name" value="GNPNAT1-like"/>
</dbReference>
<evidence type="ECO:0000256" key="1">
    <source>
        <dbReference type="RuleBase" id="RU365086"/>
    </source>
</evidence>
<proteinExistence type="inferred from homology"/>
<sequence>MAASTPLFPASLISAEVVSSLPDGFTIRPLEKGDFAKGFVECLAGLTWMGNLSVGQLESRYDEMDTQGKGPYYYVVIEHQGHVVGTGAVIVEKKFIQNCALVGHVEEICVSERHRRKGLGLAMLRALDSVAAKVGCSKNILNCNPNKDVFYHKCGYDRSGMEMQHKFGTDEAEAAPAS</sequence>
<gene>
    <name evidence="3" type="ORF">G6O67_003571</name>
</gene>
<accession>A0A8H4PRZ4</accession>
<protein>
    <recommendedName>
        <fullName evidence="1">Glucosamine 6-phosphate N-acetyltransferase</fullName>
        <ecNumber evidence="1">2.3.1.4</ecNumber>
    </recommendedName>
</protein>
<comment type="catalytic activity">
    <reaction evidence="1">
        <text>D-glucosamine 6-phosphate + acetyl-CoA = N-acetyl-D-glucosamine 6-phosphate + CoA + H(+)</text>
        <dbReference type="Rhea" id="RHEA:10292"/>
        <dbReference type="ChEBI" id="CHEBI:15378"/>
        <dbReference type="ChEBI" id="CHEBI:57287"/>
        <dbReference type="ChEBI" id="CHEBI:57288"/>
        <dbReference type="ChEBI" id="CHEBI:57513"/>
        <dbReference type="ChEBI" id="CHEBI:58725"/>
        <dbReference type="EC" id="2.3.1.4"/>
    </reaction>
</comment>
<dbReference type="AlphaFoldDB" id="A0A8H4PRZ4"/>
<dbReference type="PANTHER" id="PTHR13355:SF11">
    <property type="entry name" value="GLUCOSAMINE 6-PHOSPHATE N-ACETYLTRANSFERASE"/>
    <property type="match status" value="1"/>
</dbReference>
<dbReference type="OrthoDB" id="10039976at2759"/>
<keyword evidence="1" id="KW-0012">Acyltransferase</keyword>